<evidence type="ECO:0000256" key="1">
    <source>
        <dbReference type="ARBA" id="ARBA00022679"/>
    </source>
</evidence>
<comment type="cofactor">
    <cofactor evidence="5">
        <name>Mg(2+)</name>
        <dbReference type="ChEBI" id="CHEBI:18420"/>
    </cofactor>
</comment>
<dbReference type="InterPro" id="IPR036759">
    <property type="entry name" value="TPK_catalytic_sf"/>
</dbReference>
<dbReference type="GO" id="GO:0009229">
    <property type="term" value="P:thiamine diphosphate biosynthetic process"/>
    <property type="evidence" value="ECO:0007669"/>
    <property type="project" value="InterPro"/>
</dbReference>
<dbReference type="GeneID" id="24831368"/>
<comment type="pathway">
    <text evidence="5">Cofactor biosynthesis; tetrahydrofolate biosynthesis; 2-amino-4-hydroxy-6-hydroxymethyl-7,8-dihydropteridine diphosphate from 7,8-dihydroneopterin triphosphate: step 4/4.</text>
</comment>
<dbReference type="HOGENOM" id="CLU_093043_0_0_2"/>
<evidence type="ECO:0000313" key="8">
    <source>
        <dbReference type="Proteomes" id="UP000033101"/>
    </source>
</evidence>
<dbReference type="UniPathway" id="UPA00065"/>
<name>A0A0E3WTG2_9EURY</name>
<proteinExistence type="inferred from homology"/>
<comment type="catalytic activity">
    <reaction evidence="5">
        <text>6-hydroxymethyl-7,8-dihydropterin + ATP = (7,8-dihydropterin-6-yl)methyl diphosphate + AMP + H(+)</text>
        <dbReference type="Rhea" id="RHEA:11412"/>
        <dbReference type="ChEBI" id="CHEBI:15378"/>
        <dbReference type="ChEBI" id="CHEBI:30616"/>
        <dbReference type="ChEBI" id="CHEBI:44841"/>
        <dbReference type="ChEBI" id="CHEBI:72950"/>
        <dbReference type="ChEBI" id="CHEBI:456215"/>
        <dbReference type="EC" id="2.7.6.3"/>
    </reaction>
</comment>
<keyword evidence="5" id="KW-0289">Folate biosynthesis</keyword>
<dbReference type="GO" id="GO:0004788">
    <property type="term" value="F:thiamine diphosphokinase activity"/>
    <property type="evidence" value="ECO:0007669"/>
    <property type="project" value="InterPro"/>
</dbReference>
<evidence type="ECO:0000256" key="5">
    <source>
        <dbReference type="HAMAP-Rule" id="MF_02131"/>
    </source>
</evidence>
<dbReference type="SUPFAM" id="SSF63999">
    <property type="entry name" value="Thiamin pyrophosphokinase, catalytic domain"/>
    <property type="match status" value="1"/>
</dbReference>
<dbReference type="EC" id="2.7.6.3" evidence="5"/>
<dbReference type="GO" id="GO:0003848">
    <property type="term" value="F:2-amino-4-hydroxy-6-hydroxymethyldihydropteridine diphosphokinase activity"/>
    <property type="evidence" value="ECO:0007669"/>
    <property type="project" value="UniProtKB-UniRule"/>
</dbReference>
<gene>
    <name evidence="5" type="primary">mptE</name>
    <name evidence="7" type="ORF">MSHOH_2127</name>
</gene>
<dbReference type="PATRIC" id="fig|1434110.4.peg.2701"/>
<comment type="pathway">
    <text evidence="5">Cofactor biosynthesis; 5,6,7,8-tetrahydromethanopterin biosynthesis.</text>
</comment>
<keyword evidence="5" id="KW-0460">Magnesium</keyword>
<dbReference type="PANTHER" id="PTHR39648">
    <property type="entry name" value="6-HYDROXYMETHYL-7,8-DIHYDROPTERIN PYROPHOSPHOKINASE"/>
    <property type="match status" value="1"/>
</dbReference>
<dbReference type="Proteomes" id="UP000033101">
    <property type="component" value="Chromosome"/>
</dbReference>
<dbReference type="AlphaFoldDB" id="A0A0E3WTG2"/>
<dbReference type="GO" id="GO:2001118">
    <property type="term" value="P:tetrahydromethanopterin biosynthetic process"/>
    <property type="evidence" value="ECO:0007669"/>
    <property type="project" value="UniProtKB-UniRule"/>
</dbReference>
<dbReference type="RefSeq" id="WP_048139707.1">
    <property type="nucleotide sequence ID" value="NZ_CP009516.1"/>
</dbReference>
<keyword evidence="4 5" id="KW-0067">ATP-binding</keyword>
<comment type="function">
    <text evidence="5">Catalyzes the transfer of diphosphate from ATP to 6-hydroxymethyl-7,8-dihydropterin (6-HMD), leading to 6-hydroxymethyl-7,8-dihydropterin diphosphate (6-HMDP).</text>
</comment>
<comment type="similarity">
    <text evidence="5">Belongs to the archaeal 6-HMPDK family.</text>
</comment>
<dbReference type="InterPro" id="IPR002826">
    <property type="entry name" value="MptE-like"/>
</dbReference>
<keyword evidence="2 5" id="KW-0547">Nucleotide-binding</keyword>
<evidence type="ECO:0000256" key="3">
    <source>
        <dbReference type="ARBA" id="ARBA00022777"/>
    </source>
</evidence>
<keyword evidence="1 5" id="KW-0808">Transferase</keyword>
<reference evidence="7 8" key="1">
    <citation type="submission" date="2014-07" db="EMBL/GenBank/DDBJ databases">
        <title>Methanogenic archaea and the global carbon cycle.</title>
        <authorList>
            <person name="Henriksen J.R."/>
            <person name="Luke J."/>
            <person name="Reinhart S."/>
            <person name="Benedict M.N."/>
            <person name="Youngblut N.D."/>
            <person name="Metcalf M.E."/>
            <person name="Whitaker R.J."/>
            <person name="Metcalf W.W."/>
        </authorList>
    </citation>
    <scope>NUCLEOTIDE SEQUENCE [LARGE SCALE GENOMIC DNA]</scope>
    <source>
        <strain evidence="7 8">HB-1</strain>
    </source>
</reference>
<dbReference type="EMBL" id="CP009516">
    <property type="protein sequence ID" value="AKB78610.1"/>
    <property type="molecule type" value="Genomic_DNA"/>
</dbReference>
<dbReference type="GO" id="GO:0016301">
    <property type="term" value="F:kinase activity"/>
    <property type="evidence" value="ECO:0007669"/>
    <property type="project" value="UniProtKB-KW"/>
</dbReference>
<dbReference type="UniPathway" id="UPA00077">
    <property type="reaction ID" value="UER00155"/>
</dbReference>
<feature type="domain" description="6-hydroxymethylpterin diphosphokinase MptE-like" evidence="6">
    <location>
        <begin position="42"/>
        <end position="190"/>
    </location>
</feature>
<dbReference type="GO" id="GO:0046656">
    <property type="term" value="P:folic acid biosynthetic process"/>
    <property type="evidence" value="ECO:0007669"/>
    <property type="project" value="UniProtKB-KW"/>
</dbReference>
<keyword evidence="3 5" id="KW-0418">Kinase</keyword>
<dbReference type="PANTHER" id="PTHR39648:SF1">
    <property type="entry name" value="6-HYDROXYMETHYL-7,8-DIHYDROPTERIN PYROPHOSPHOKINASE"/>
    <property type="match status" value="1"/>
</dbReference>
<dbReference type="STRING" id="1434110.MSHOH_2127"/>
<accession>A0A0E3WTG2</accession>
<dbReference type="GO" id="GO:0046654">
    <property type="term" value="P:tetrahydrofolate biosynthetic process"/>
    <property type="evidence" value="ECO:0007669"/>
    <property type="project" value="UniProtKB-UniRule"/>
</dbReference>
<dbReference type="HAMAP" id="MF_02131">
    <property type="entry name" value="HMPDK_arch"/>
    <property type="match status" value="1"/>
</dbReference>
<dbReference type="KEGG" id="mhor:MSHOH_2127"/>
<sequence>MDFAAWEPIYESILEDFGFDRSGDEEAACFLSRMLTEDNSVSLSELKDKISGKYVMVCGNAPGLRAELSENDLSAFVIIAADGAAAVLTDMGCVPEVICTDLDGNSEADIEKEIYACEQGSIVLIHAHGDNMDKLEKYVPRFKRFVATTQARPFDNVYNFGGFSDGDRCAFVAKEFGASNIKLTGFDFEDPEVNPVKKKKLKWAKELLGMLGII</sequence>
<evidence type="ECO:0000313" key="7">
    <source>
        <dbReference type="EMBL" id="AKB78610.1"/>
    </source>
</evidence>
<protein>
    <recommendedName>
        <fullName evidence="5">6-hydroxymethyl-7,8-dihydropterin pyrophosphokinase</fullName>
        <shortName evidence="5">HPPK</shortName>
        <ecNumber evidence="5">2.7.6.3</ecNumber>
    </recommendedName>
    <alternativeName>
        <fullName evidence="5">2-amino-4-hydroxy-6-hydroxymethyldihydropteridine pyrophosphokinase</fullName>
    </alternativeName>
    <alternativeName>
        <fullName evidence="5">6-hydroxymethyl-7,8-dihydropterin diphosphokinase</fullName>
        <shortName evidence="5">6-HMPDK</shortName>
    </alternativeName>
    <alternativeName>
        <fullName evidence="5">7,8-dihydro-6-hydroxymethylpterin diphosphokinase</fullName>
    </alternativeName>
    <alternativeName>
        <fullName evidence="5">7,8-dihydro-6-hydroxymethylpterin pyrophosphokinase</fullName>
        <shortName evidence="5">PPPK</shortName>
    </alternativeName>
</protein>
<dbReference type="Pfam" id="PF01973">
    <property type="entry name" value="MptE-like"/>
    <property type="match status" value="1"/>
</dbReference>
<dbReference type="GO" id="GO:0005524">
    <property type="term" value="F:ATP binding"/>
    <property type="evidence" value="ECO:0007669"/>
    <property type="project" value="UniProtKB-UniRule"/>
</dbReference>
<dbReference type="GO" id="GO:0000287">
    <property type="term" value="F:magnesium ion binding"/>
    <property type="evidence" value="ECO:0007669"/>
    <property type="project" value="UniProtKB-UniRule"/>
</dbReference>
<organism evidence="7 8">
    <name type="scientific">Methanosarcina horonobensis HB-1 = JCM 15518</name>
    <dbReference type="NCBI Taxonomy" id="1434110"/>
    <lineage>
        <taxon>Archaea</taxon>
        <taxon>Methanobacteriati</taxon>
        <taxon>Methanobacteriota</taxon>
        <taxon>Stenosarchaea group</taxon>
        <taxon>Methanomicrobia</taxon>
        <taxon>Methanosarcinales</taxon>
        <taxon>Methanosarcinaceae</taxon>
        <taxon>Methanosarcina</taxon>
    </lineage>
</organism>
<evidence type="ECO:0000256" key="4">
    <source>
        <dbReference type="ARBA" id="ARBA00022840"/>
    </source>
</evidence>
<dbReference type="InterPro" id="IPR027510">
    <property type="entry name" value="HMPDK_MptE"/>
</dbReference>
<evidence type="ECO:0000256" key="2">
    <source>
        <dbReference type="ARBA" id="ARBA00022741"/>
    </source>
</evidence>
<dbReference type="OrthoDB" id="34207at2157"/>
<evidence type="ECO:0000259" key="6">
    <source>
        <dbReference type="Pfam" id="PF01973"/>
    </source>
</evidence>
<keyword evidence="8" id="KW-1185">Reference proteome</keyword>